<dbReference type="EMBL" id="LJZO01000009">
    <property type="protein sequence ID" value="ROW00170.1"/>
    <property type="molecule type" value="Genomic_DNA"/>
</dbReference>
<protein>
    <submittedName>
        <fullName evidence="2">Uncharacterized protein</fullName>
    </submittedName>
</protein>
<sequence length="61" mass="6335">MLHGQSLEMMSFEPVNSSSWRHGDDAALEPGGETEAVDHLPNAGRDVRCDGSGIAPGASIA</sequence>
<evidence type="ECO:0000313" key="2">
    <source>
        <dbReference type="EMBL" id="ROW00170.1"/>
    </source>
</evidence>
<gene>
    <name evidence="2" type="ORF">VSDG_03488</name>
</gene>
<keyword evidence="3" id="KW-1185">Reference proteome</keyword>
<organism evidence="2 3">
    <name type="scientific">Cytospora chrysosperma</name>
    <name type="common">Cytospora canker fungus</name>
    <name type="synonym">Sphaeria chrysosperma</name>
    <dbReference type="NCBI Taxonomy" id="252740"/>
    <lineage>
        <taxon>Eukaryota</taxon>
        <taxon>Fungi</taxon>
        <taxon>Dikarya</taxon>
        <taxon>Ascomycota</taxon>
        <taxon>Pezizomycotina</taxon>
        <taxon>Sordariomycetes</taxon>
        <taxon>Sordariomycetidae</taxon>
        <taxon>Diaporthales</taxon>
        <taxon>Cytosporaceae</taxon>
        <taxon>Cytospora</taxon>
    </lineage>
</organism>
<reference evidence="2 3" key="1">
    <citation type="submission" date="2015-09" db="EMBL/GenBank/DDBJ databases">
        <title>Host preference determinants of Valsa canker pathogens revealed by comparative genomics.</title>
        <authorList>
            <person name="Yin Z."/>
            <person name="Huang L."/>
        </authorList>
    </citation>
    <scope>NUCLEOTIDE SEQUENCE [LARGE SCALE GENOMIC DNA]</scope>
    <source>
        <strain evidence="2 3">YSFL</strain>
    </source>
</reference>
<accession>A0A423W9Z1</accession>
<dbReference type="Proteomes" id="UP000284375">
    <property type="component" value="Unassembled WGS sequence"/>
</dbReference>
<proteinExistence type="predicted"/>
<evidence type="ECO:0000313" key="3">
    <source>
        <dbReference type="Proteomes" id="UP000284375"/>
    </source>
</evidence>
<evidence type="ECO:0000256" key="1">
    <source>
        <dbReference type="SAM" id="MobiDB-lite"/>
    </source>
</evidence>
<dbReference type="AlphaFoldDB" id="A0A423W9Z1"/>
<comment type="caution">
    <text evidence="2">The sequence shown here is derived from an EMBL/GenBank/DDBJ whole genome shotgun (WGS) entry which is preliminary data.</text>
</comment>
<name>A0A423W9Z1_CYTCH</name>
<feature type="region of interest" description="Disordered" evidence="1">
    <location>
        <begin position="1"/>
        <end position="61"/>
    </location>
</feature>